<protein>
    <submittedName>
        <fullName evidence="1">Uncharacterized protein</fullName>
    </submittedName>
</protein>
<keyword evidence="2" id="KW-1185">Reference proteome</keyword>
<sequence>MLDELQFSGFQKQRTKSGQSKLNIPSLKVSVNEPLSEAVSHSVPGRDAFASSRIGIYRVFHSLGPSTCTDFLRFFLDLPRPEVNERDIHNYEICGNITMIQKTHYSSTRALILEFHSDKVQGNNTGFRGIFKFLDKEMTGSLTNGRVDCLQITGRSHGWTTDNPAVLIPERELTVQRNHSHTDS</sequence>
<dbReference type="Proteomes" id="UP001208570">
    <property type="component" value="Unassembled WGS sequence"/>
</dbReference>
<evidence type="ECO:0000313" key="1">
    <source>
        <dbReference type="EMBL" id="KAK2145009.1"/>
    </source>
</evidence>
<gene>
    <name evidence="1" type="ORF">LSH36_710g00019</name>
</gene>
<name>A0AAD9J289_9ANNE</name>
<comment type="caution">
    <text evidence="1">The sequence shown here is derived from an EMBL/GenBank/DDBJ whole genome shotgun (WGS) entry which is preliminary data.</text>
</comment>
<dbReference type="AlphaFoldDB" id="A0AAD9J289"/>
<proteinExistence type="predicted"/>
<accession>A0AAD9J289</accession>
<dbReference type="EMBL" id="JAODUP010000710">
    <property type="protein sequence ID" value="KAK2145009.1"/>
    <property type="molecule type" value="Genomic_DNA"/>
</dbReference>
<reference evidence="1" key="1">
    <citation type="journal article" date="2023" name="Mol. Biol. Evol.">
        <title>Third-Generation Sequencing Reveals the Adaptive Role of the Epigenome in Three Deep-Sea Polychaetes.</title>
        <authorList>
            <person name="Perez M."/>
            <person name="Aroh O."/>
            <person name="Sun Y."/>
            <person name="Lan Y."/>
            <person name="Juniper S.K."/>
            <person name="Young C.R."/>
            <person name="Angers B."/>
            <person name="Qian P.Y."/>
        </authorList>
    </citation>
    <scope>NUCLEOTIDE SEQUENCE</scope>
    <source>
        <strain evidence="1">P08H-3</strain>
    </source>
</reference>
<organism evidence="1 2">
    <name type="scientific">Paralvinella palmiformis</name>
    <dbReference type="NCBI Taxonomy" id="53620"/>
    <lineage>
        <taxon>Eukaryota</taxon>
        <taxon>Metazoa</taxon>
        <taxon>Spiralia</taxon>
        <taxon>Lophotrochozoa</taxon>
        <taxon>Annelida</taxon>
        <taxon>Polychaeta</taxon>
        <taxon>Sedentaria</taxon>
        <taxon>Canalipalpata</taxon>
        <taxon>Terebellida</taxon>
        <taxon>Terebelliformia</taxon>
        <taxon>Alvinellidae</taxon>
        <taxon>Paralvinella</taxon>
    </lineage>
</organism>
<evidence type="ECO:0000313" key="2">
    <source>
        <dbReference type="Proteomes" id="UP001208570"/>
    </source>
</evidence>